<dbReference type="Pfam" id="PF02864">
    <property type="entry name" value="STAT_bind"/>
    <property type="match status" value="1"/>
</dbReference>
<dbReference type="Pfam" id="PF00017">
    <property type="entry name" value="SH2"/>
    <property type="match status" value="1"/>
</dbReference>
<feature type="domain" description="SH2" evidence="13">
    <location>
        <begin position="443"/>
        <end position="540"/>
    </location>
</feature>
<dbReference type="InterPro" id="IPR036860">
    <property type="entry name" value="SH2_dom_sf"/>
</dbReference>
<keyword evidence="8" id="KW-0238">DNA-binding</keyword>
<dbReference type="Gene3D" id="2.60.40.630">
    <property type="entry name" value="STAT transcription factor, DNA-binding domain"/>
    <property type="match status" value="1"/>
</dbReference>
<keyword evidence="9" id="KW-0010">Activator</keyword>
<dbReference type="Pfam" id="PF21354">
    <property type="entry name" value="STAT_linker"/>
    <property type="match status" value="1"/>
</dbReference>
<keyword evidence="7" id="KW-0805">Transcription regulation</keyword>
<evidence type="ECO:0000313" key="15">
    <source>
        <dbReference type="RefSeq" id="XP_023379697.1"/>
    </source>
</evidence>
<name>A0A6P6BX38_PTEVA</name>
<dbReference type="GO" id="GO:0003677">
    <property type="term" value="F:DNA binding"/>
    <property type="evidence" value="ECO:0007669"/>
    <property type="project" value="UniProtKB-KW"/>
</dbReference>
<dbReference type="GeneID" id="105306335"/>
<dbReference type="FunFam" id="3.30.505.10:FF:000025">
    <property type="entry name" value="Signal transducer and activator of transcription"/>
    <property type="match status" value="1"/>
</dbReference>
<evidence type="ECO:0000256" key="9">
    <source>
        <dbReference type="ARBA" id="ARBA00023159"/>
    </source>
</evidence>
<dbReference type="Pfam" id="PF02865">
    <property type="entry name" value="STAT_int"/>
    <property type="match status" value="1"/>
</dbReference>
<dbReference type="GO" id="GO:0005737">
    <property type="term" value="C:cytoplasm"/>
    <property type="evidence" value="ECO:0007669"/>
    <property type="project" value="UniProtKB-SubCell"/>
</dbReference>
<dbReference type="SMART" id="SM00252">
    <property type="entry name" value="SH2"/>
    <property type="match status" value="1"/>
</dbReference>
<dbReference type="InterPro" id="IPR001217">
    <property type="entry name" value="STAT"/>
</dbReference>
<evidence type="ECO:0000256" key="8">
    <source>
        <dbReference type="ARBA" id="ARBA00023125"/>
    </source>
</evidence>
<dbReference type="AlphaFoldDB" id="A0A6P6BX38"/>
<evidence type="ECO:0000256" key="11">
    <source>
        <dbReference type="ARBA" id="ARBA00023242"/>
    </source>
</evidence>
<dbReference type="FunFam" id="1.10.238.10:FF:000029">
    <property type="entry name" value="Signal transducer and transcription activator 6"/>
    <property type="match status" value="1"/>
</dbReference>
<evidence type="ECO:0000256" key="5">
    <source>
        <dbReference type="ARBA" id="ARBA00022553"/>
    </source>
</evidence>
<dbReference type="SUPFAM" id="SSF48092">
    <property type="entry name" value="Transcription factor STAT-4 N-domain"/>
    <property type="match status" value="1"/>
</dbReference>
<dbReference type="PANTHER" id="PTHR11801">
    <property type="entry name" value="SIGNAL TRANSDUCER AND ACTIVATOR OF TRANSCRIPTION"/>
    <property type="match status" value="1"/>
</dbReference>
<dbReference type="SMART" id="SM00964">
    <property type="entry name" value="STAT_int"/>
    <property type="match status" value="1"/>
</dbReference>
<dbReference type="InterPro" id="IPR013799">
    <property type="entry name" value="STAT_TF_prot_interaction"/>
</dbReference>
<dbReference type="InterPro" id="IPR013801">
    <property type="entry name" value="STAT_TF_DNA-bd"/>
</dbReference>
<evidence type="ECO:0000256" key="6">
    <source>
        <dbReference type="ARBA" id="ARBA00022999"/>
    </source>
</evidence>
<dbReference type="SUPFAM" id="SSF55550">
    <property type="entry name" value="SH2 domain"/>
    <property type="match status" value="1"/>
</dbReference>
<keyword evidence="11" id="KW-0539">Nucleus</keyword>
<dbReference type="Gene3D" id="1.10.532.10">
    <property type="entry name" value="STAT transcription factor, N-terminal domain"/>
    <property type="match status" value="1"/>
</dbReference>
<evidence type="ECO:0000256" key="4">
    <source>
        <dbReference type="ARBA" id="ARBA00022490"/>
    </source>
</evidence>
<dbReference type="Proteomes" id="UP000515202">
    <property type="component" value="Unplaced"/>
</dbReference>
<evidence type="ECO:0000256" key="7">
    <source>
        <dbReference type="ARBA" id="ARBA00023015"/>
    </source>
</evidence>
<dbReference type="InterPro" id="IPR008967">
    <property type="entry name" value="p53-like_TF_DNA-bd_sf"/>
</dbReference>
<keyword evidence="6 12" id="KW-0727">SH2 domain</keyword>
<protein>
    <submittedName>
        <fullName evidence="15">Signal transducer and activator of transcription 5A-like</fullName>
    </submittedName>
</protein>
<organism evidence="14 15">
    <name type="scientific">Pteropus vampyrus</name>
    <name type="common">Large flying fox</name>
    <dbReference type="NCBI Taxonomy" id="132908"/>
    <lineage>
        <taxon>Eukaryota</taxon>
        <taxon>Metazoa</taxon>
        <taxon>Chordata</taxon>
        <taxon>Craniata</taxon>
        <taxon>Vertebrata</taxon>
        <taxon>Euteleostomi</taxon>
        <taxon>Mammalia</taxon>
        <taxon>Eutheria</taxon>
        <taxon>Laurasiatheria</taxon>
        <taxon>Chiroptera</taxon>
        <taxon>Yinpterochiroptera</taxon>
        <taxon>Pteropodoidea</taxon>
        <taxon>Pteropodidae</taxon>
        <taxon>Pteropodinae</taxon>
        <taxon>Pteropus</taxon>
    </lineage>
</organism>
<dbReference type="SUPFAM" id="SSF49417">
    <property type="entry name" value="p53-like transcription factors"/>
    <property type="match status" value="1"/>
</dbReference>
<proteinExistence type="inferred from homology"/>
<dbReference type="Gene3D" id="3.30.505.10">
    <property type="entry name" value="SH2 domain"/>
    <property type="match status" value="1"/>
</dbReference>
<evidence type="ECO:0000256" key="2">
    <source>
        <dbReference type="ARBA" id="ARBA00004496"/>
    </source>
</evidence>
<dbReference type="GO" id="GO:0005634">
    <property type="term" value="C:nucleus"/>
    <property type="evidence" value="ECO:0007669"/>
    <property type="project" value="UniProtKB-SubCell"/>
</dbReference>
<reference evidence="15" key="1">
    <citation type="submission" date="2025-08" db="UniProtKB">
        <authorList>
            <consortium name="RefSeq"/>
        </authorList>
    </citation>
    <scope>IDENTIFICATION</scope>
    <source>
        <tissue evidence="15">Kidney</tissue>
    </source>
</reference>
<dbReference type="SUPFAM" id="SSF47655">
    <property type="entry name" value="STAT"/>
    <property type="match status" value="1"/>
</dbReference>
<evidence type="ECO:0000256" key="3">
    <source>
        <dbReference type="ARBA" id="ARBA00005586"/>
    </source>
</evidence>
<dbReference type="InterPro" id="IPR000980">
    <property type="entry name" value="SH2"/>
</dbReference>
<dbReference type="FunFam" id="1.10.532.10:FF:000002">
    <property type="entry name" value="Signal transducer and activator of transcription"/>
    <property type="match status" value="1"/>
</dbReference>
<dbReference type="InterPro" id="IPR048988">
    <property type="entry name" value="STAT_linker"/>
</dbReference>
<keyword evidence="5" id="KW-0597">Phosphoprotein</keyword>
<dbReference type="KEGG" id="pvp:105306335"/>
<evidence type="ECO:0000256" key="1">
    <source>
        <dbReference type="ARBA" id="ARBA00004123"/>
    </source>
</evidence>
<dbReference type="GO" id="GO:0003700">
    <property type="term" value="F:DNA-binding transcription factor activity"/>
    <property type="evidence" value="ECO:0007669"/>
    <property type="project" value="InterPro"/>
</dbReference>
<keyword evidence="4" id="KW-0963">Cytoplasm</keyword>
<evidence type="ECO:0000256" key="10">
    <source>
        <dbReference type="ARBA" id="ARBA00023163"/>
    </source>
</evidence>
<dbReference type="InterPro" id="IPR036535">
    <property type="entry name" value="STAT_N_sf"/>
</dbReference>
<dbReference type="RefSeq" id="XP_023379697.1">
    <property type="nucleotide sequence ID" value="XM_023523929.1"/>
</dbReference>
<dbReference type="InterPro" id="IPR015988">
    <property type="entry name" value="STAT_TF_CC"/>
</dbReference>
<sequence>MAGWIQAQQLQGDALRQMQVLYGQHFPIEVRHYLAQWIESQPWDAIDPENPQDQAQATQLLDGLVQELQKKADHQVGEDGFLLKIKLGHYATQLQNTYDRCPMELVRCIRHILYNEQRLVREANNGTSPPGILVDAMSQKHLQINQTFEELRLVTQDTENELKKLQQKQEYFIIQYQESLRIQGEPAAVWAVCITRTGVRTTVSSCRAGARLVSISPEASPKPGMRLCPWPGACVEMGLPLLHSECSGEILNNCCVMEYHQATGTLSAHFRNMSLKRIRRADRRGAESVTEEKFTVLFESQFSVGSNELVFQVKTLSLPVVVIVHGSQDHNATATVLWDNAFAEPGRVPFAVPDKVLWPQLCDALNMKFKAEVQSNRGLTKENLVFLAQKLFNSSSGHLEDYNSMSVSWSQFNRENLPGWNYTFWQWFDGVMEVLKKHHKPHWNDGAILGFVNKQQAHDLLINKPDGTFLLRFSDSEIGGITIAWKFDSPDRNLWNLKPFTTRDFSIRSLADRLGDLSYLIYVFPDRPKDEVFSKYYTPVLVKAMDGYVKPQIKQVVPEFVTSADSAGGSATYMDQAPSPVVCPQAHYNMYPQK</sequence>
<dbReference type="GO" id="GO:0007166">
    <property type="term" value="P:cell surface receptor signaling pathway"/>
    <property type="evidence" value="ECO:0007669"/>
    <property type="project" value="UniProtKB-ARBA"/>
</dbReference>
<dbReference type="Gene3D" id="1.20.1050.20">
    <property type="entry name" value="STAT transcription factor, all-alpha domain"/>
    <property type="match status" value="1"/>
</dbReference>
<evidence type="ECO:0000313" key="14">
    <source>
        <dbReference type="Proteomes" id="UP000515202"/>
    </source>
</evidence>
<dbReference type="OrthoDB" id="19300at2759"/>
<evidence type="ECO:0000256" key="12">
    <source>
        <dbReference type="PROSITE-ProRule" id="PRU00191"/>
    </source>
</evidence>
<gene>
    <name evidence="15" type="primary">LOC105306335</name>
</gene>
<dbReference type="PROSITE" id="PS50001">
    <property type="entry name" value="SH2"/>
    <property type="match status" value="1"/>
</dbReference>
<comment type="similarity">
    <text evidence="3">Belongs to the transcription factor STAT family.</text>
</comment>
<keyword evidence="14" id="KW-1185">Reference proteome</keyword>
<dbReference type="Gene3D" id="1.10.238.10">
    <property type="entry name" value="EF-hand"/>
    <property type="match status" value="1"/>
</dbReference>
<evidence type="ECO:0000259" key="13">
    <source>
        <dbReference type="PROSITE" id="PS50001"/>
    </source>
</evidence>
<comment type="subcellular location">
    <subcellularLocation>
        <location evidence="2">Cytoplasm</location>
    </subcellularLocation>
    <subcellularLocation>
        <location evidence="1">Nucleus</location>
    </subcellularLocation>
</comment>
<keyword evidence="10" id="KW-0804">Transcription</keyword>
<dbReference type="InterPro" id="IPR012345">
    <property type="entry name" value="STAT_TF_DNA-bd_N"/>
</dbReference>
<accession>A0A6P6BX38</accession>